<dbReference type="EMBL" id="BAABRI010000001">
    <property type="protein sequence ID" value="GAA5480806.1"/>
    <property type="molecule type" value="Genomic_DNA"/>
</dbReference>
<dbReference type="SUPFAM" id="SSF52540">
    <property type="entry name" value="P-loop containing nucleoside triphosphate hydrolases"/>
    <property type="match status" value="1"/>
</dbReference>
<evidence type="ECO:0000256" key="7">
    <source>
        <dbReference type="ARBA" id="ARBA00022840"/>
    </source>
</evidence>
<protein>
    <recommendedName>
        <fullName evidence="14">CRISPR-associated helicase Cas3</fullName>
    </recommendedName>
</protein>
<evidence type="ECO:0000256" key="5">
    <source>
        <dbReference type="ARBA" id="ARBA00022801"/>
    </source>
</evidence>
<dbReference type="PROSITE" id="PS51192">
    <property type="entry name" value="HELICASE_ATP_BIND_1"/>
    <property type="match status" value="1"/>
</dbReference>
<keyword evidence="7" id="KW-0067">ATP-binding</keyword>
<reference evidence="12 13" key="1">
    <citation type="submission" date="2024-02" db="EMBL/GenBank/DDBJ databases">
        <title>Haloferula sargassicola NBRC 104335.</title>
        <authorList>
            <person name="Ichikawa N."/>
            <person name="Katano-Makiyama Y."/>
            <person name="Hidaka K."/>
        </authorList>
    </citation>
    <scope>NUCLEOTIDE SEQUENCE [LARGE SCALE GENOMIC DNA]</scope>
    <source>
        <strain evidence="12 13">NBRC 104335</strain>
    </source>
</reference>
<dbReference type="InterPro" id="IPR052511">
    <property type="entry name" value="ATP-dep_Helicase"/>
</dbReference>
<dbReference type="PANTHER" id="PTHR47962:SF5">
    <property type="entry name" value="ATP-DEPENDENT HELICASE LHR-RELATED"/>
    <property type="match status" value="1"/>
</dbReference>
<dbReference type="InterPro" id="IPR054712">
    <property type="entry name" value="Cas3-like_dom"/>
</dbReference>
<comment type="caution">
    <text evidence="12">The sequence shown here is derived from an EMBL/GenBank/DDBJ whole genome shotgun (WGS) entry which is preliminary data.</text>
</comment>
<evidence type="ECO:0000256" key="6">
    <source>
        <dbReference type="ARBA" id="ARBA00022806"/>
    </source>
</evidence>
<evidence type="ECO:0008006" key="14">
    <source>
        <dbReference type="Google" id="ProtNLM"/>
    </source>
</evidence>
<dbReference type="NCBIfam" id="TIGR01596">
    <property type="entry name" value="cas3_HD"/>
    <property type="match status" value="1"/>
</dbReference>
<evidence type="ECO:0000259" key="10">
    <source>
        <dbReference type="PROSITE" id="PS51192"/>
    </source>
</evidence>
<feature type="region of interest" description="Disordered" evidence="9">
    <location>
        <begin position="1"/>
        <end position="21"/>
    </location>
</feature>
<dbReference type="PROSITE" id="PS51643">
    <property type="entry name" value="HD_CAS3"/>
    <property type="match status" value="1"/>
</dbReference>
<dbReference type="InterPro" id="IPR011545">
    <property type="entry name" value="DEAD/DEAH_box_helicase_dom"/>
</dbReference>
<feature type="domain" description="HD Cas3-type" evidence="11">
    <location>
        <begin position="64"/>
        <end position="208"/>
    </location>
</feature>
<accession>A0ABP9UGK5</accession>
<dbReference type="InterPro" id="IPR038257">
    <property type="entry name" value="CRISPR-assoc_Cas3_HD_sf"/>
</dbReference>
<dbReference type="InterPro" id="IPR006483">
    <property type="entry name" value="CRISPR-assoc_Cas3_HD"/>
</dbReference>
<dbReference type="Gene3D" id="1.10.3210.30">
    <property type="match status" value="1"/>
</dbReference>
<comment type="similarity">
    <text evidence="1">In the N-terminal section; belongs to the CRISPR-associated nuclease Cas3-HD family.</text>
</comment>
<feature type="domain" description="Helicase ATP-binding" evidence="10">
    <location>
        <begin position="266"/>
        <end position="434"/>
    </location>
</feature>
<proteinExistence type="inferred from homology"/>
<evidence type="ECO:0000256" key="1">
    <source>
        <dbReference type="ARBA" id="ARBA00006847"/>
    </source>
</evidence>
<keyword evidence="13" id="KW-1185">Reference proteome</keyword>
<evidence type="ECO:0000256" key="9">
    <source>
        <dbReference type="SAM" id="MobiDB-lite"/>
    </source>
</evidence>
<evidence type="ECO:0000313" key="12">
    <source>
        <dbReference type="EMBL" id="GAA5480806.1"/>
    </source>
</evidence>
<dbReference type="CDD" id="cd09641">
    <property type="entry name" value="Cas3''_I"/>
    <property type="match status" value="1"/>
</dbReference>
<evidence type="ECO:0000256" key="8">
    <source>
        <dbReference type="ARBA" id="ARBA00023118"/>
    </source>
</evidence>
<keyword evidence="3" id="KW-0479">Metal-binding</keyword>
<evidence type="ECO:0000313" key="13">
    <source>
        <dbReference type="Proteomes" id="UP001476282"/>
    </source>
</evidence>
<dbReference type="Pfam" id="PF22590">
    <property type="entry name" value="Cas3-like_C_2"/>
    <property type="match status" value="1"/>
</dbReference>
<organism evidence="12 13">
    <name type="scientific">Haloferula sargassicola</name>
    <dbReference type="NCBI Taxonomy" id="490096"/>
    <lineage>
        <taxon>Bacteria</taxon>
        <taxon>Pseudomonadati</taxon>
        <taxon>Verrucomicrobiota</taxon>
        <taxon>Verrucomicrobiia</taxon>
        <taxon>Verrucomicrobiales</taxon>
        <taxon>Verrucomicrobiaceae</taxon>
        <taxon>Haloferula</taxon>
    </lineage>
</organism>
<evidence type="ECO:0000256" key="3">
    <source>
        <dbReference type="ARBA" id="ARBA00022723"/>
    </source>
</evidence>
<dbReference type="InterPro" id="IPR027417">
    <property type="entry name" value="P-loop_NTPase"/>
</dbReference>
<dbReference type="SMART" id="SM00487">
    <property type="entry name" value="DEXDc"/>
    <property type="match status" value="1"/>
</dbReference>
<dbReference type="InterPro" id="IPR014001">
    <property type="entry name" value="Helicase_ATP-bd"/>
</dbReference>
<evidence type="ECO:0000259" key="11">
    <source>
        <dbReference type="PROSITE" id="PS51643"/>
    </source>
</evidence>
<comment type="similarity">
    <text evidence="2">In the central section; belongs to the CRISPR-associated helicase Cas3 family.</text>
</comment>
<gene>
    <name evidence="12" type="ORF">Hsar01_00010</name>
</gene>
<evidence type="ECO:0000256" key="4">
    <source>
        <dbReference type="ARBA" id="ARBA00022741"/>
    </source>
</evidence>
<dbReference type="Pfam" id="PF00270">
    <property type="entry name" value="DEAD"/>
    <property type="match status" value="1"/>
</dbReference>
<keyword evidence="4" id="KW-0547">Nucleotide-binding</keyword>
<name>A0ABP9UGK5_9BACT</name>
<keyword evidence="5" id="KW-0378">Hydrolase</keyword>
<dbReference type="CDD" id="cd17930">
    <property type="entry name" value="DEXHc_cas3"/>
    <property type="match status" value="1"/>
</dbReference>
<dbReference type="PANTHER" id="PTHR47962">
    <property type="entry name" value="ATP-DEPENDENT HELICASE LHR-RELATED-RELATED"/>
    <property type="match status" value="1"/>
</dbReference>
<keyword evidence="6" id="KW-0347">Helicase</keyword>
<keyword evidence="8" id="KW-0051">Antiviral defense</keyword>
<dbReference type="Proteomes" id="UP001476282">
    <property type="component" value="Unassembled WGS sequence"/>
</dbReference>
<evidence type="ECO:0000256" key="2">
    <source>
        <dbReference type="ARBA" id="ARBA00009046"/>
    </source>
</evidence>
<sequence>MSRPPFAHSAESGRPWEPLFTPFGAGPDECGRDNCPRCEAMDPQHGHLNKVAYWTARFAADMFPPGPNRDAAHPWGYLAGLWHDLGKFAPRWQEYLASKADPHVAEVTGKTDHSTAGARHAAATHLLGHLLAYPIAGHHSGLLDAESNHACQRARLTKADLPDYSCAPEEILEFPFPDAPPFLKSGDDFTLGFFTRLLFSGLVDADFLATESFMNSRQTSARNSVPDQALEKIADLVRAHIDSLGVPNLEDTVNLQRKAVVDDCIQASVEMPGLFTLTVPTGGGKTLSSLLFALLHAIANGQTRVIFVVPFTSIIEQNAEVIREIVAPLQTHTFTPLIEHHSALSPDKETEQSRLATENWDAPIIITTAVQFYESLFAARTSRNRKLHHIANSVVVLDEAQALPVDFLSPCLRVLRELTDHYHTTTVLCTATQPAIHHHPDDFPIGLKNCREIIRDPAALFAALKRVDLHFLGSLADTELAQRLLKQPQALCIVNRRKHARELFRQLGNAEENYHLSALMCPEHRSEILAQVRERLRKGLPVRLISTQLIEAGVDVDFPVVYRSLAGLDSIAQAAGRCNRNGKLPTRGETYIFAPEDQKGEAYFRETAQVASGLIDLNPDLLGQEAIHAYFDLYYYQQKSRWDSKDIVSTESFRRNNDRDFPFCFQFASVAEKFRLIDDWQVPVLIPYDEKARKLIEQLRNPAIPPHRDLLRGLQRYAVQISPKVRDENIRSFEVLRDGQFHVLISKEINYSSDFGISFLESDTASNSLIC</sequence>
<dbReference type="Gene3D" id="3.40.50.300">
    <property type="entry name" value="P-loop containing nucleotide triphosphate hydrolases"/>
    <property type="match status" value="2"/>
</dbReference>